<evidence type="ECO:0000313" key="2">
    <source>
        <dbReference type="EMBL" id="AGL00348.1"/>
    </source>
</evidence>
<sequence length="318" mass="35354">MPLPTGDTIGILADNLALRQSVLPISAKSATRWAAGLELPRGGKTVLYTGMTYQLIPYIAAMNKAQEGIEDSFLVNFIGLGRRINKLINVSGLMARPSKSMQQVYNQILVNIVRLLKQAGVQFGYLYEDELYSGALIYDLGMDHVLKEHAQKVYATFKKYGVKKIITVDPHTTNMLRSVYPTMINGYDLTVQSYMEVLVERNLEPRNKLDTDVVMHDSCVYARYENVLNEQRTLMARAGVTIKEPANSGKFTMCCGGPAESLFPKKARAQAQKRVEQFKEVASNAVTMCPICYVNLQKAAGGAVQLEDISGYLVRAYC</sequence>
<dbReference type="PANTHER" id="PTHR43255:SF2">
    <property type="entry name" value="HETERODISULFIDE REDUCTASE RELATED PROTEIN"/>
    <property type="match status" value="1"/>
</dbReference>
<feature type="domain" description="Cysteine-rich" evidence="1">
    <location>
        <begin position="213"/>
        <end position="297"/>
    </location>
</feature>
<dbReference type="STRING" id="767817.Desgi_0796"/>
<dbReference type="eggNOG" id="COG0247">
    <property type="taxonomic scope" value="Bacteria"/>
</dbReference>
<dbReference type="InterPro" id="IPR004017">
    <property type="entry name" value="Cys_rich_dom"/>
</dbReference>
<reference evidence="2 3" key="1">
    <citation type="submission" date="2012-01" db="EMBL/GenBank/DDBJ databases">
        <title>Complete sequence of Desulfotomaculum gibsoniae DSM 7213.</title>
        <authorList>
            <consortium name="US DOE Joint Genome Institute"/>
            <person name="Lucas S."/>
            <person name="Han J."/>
            <person name="Lapidus A."/>
            <person name="Cheng J.-F."/>
            <person name="Goodwin L."/>
            <person name="Pitluck S."/>
            <person name="Peters L."/>
            <person name="Ovchinnikova G."/>
            <person name="Teshima H."/>
            <person name="Detter J.C."/>
            <person name="Han C."/>
            <person name="Tapia R."/>
            <person name="Land M."/>
            <person name="Hauser L."/>
            <person name="Kyrpides N."/>
            <person name="Ivanova N."/>
            <person name="Pagani I."/>
            <person name="Parshina S."/>
            <person name="Plugge C."/>
            <person name="Muyzer G."/>
            <person name="Kuever J."/>
            <person name="Ivanova A."/>
            <person name="Nazina T."/>
            <person name="Klenk H.-P."/>
            <person name="Brambilla E."/>
            <person name="Spring S."/>
            <person name="Stams A.F."/>
            <person name="Woyke T."/>
        </authorList>
    </citation>
    <scope>NUCLEOTIDE SEQUENCE [LARGE SCALE GENOMIC DNA]</scope>
    <source>
        <strain evidence="2 3">DSM 7213</strain>
    </source>
</reference>
<dbReference type="HOGENOM" id="CLU_023081_2_1_9"/>
<accession>R4KAY9</accession>
<evidence type="ECO:0000259" key="1">
    <source>
        <dbReference type="Pfam" id="PF02754"/>
    </source>
</evidence>
<dbReference type="PANTHER" id="PTHR43255">
    <property type="entry name" value="IRON-SULFUR-BINDING OXIDOREDUCTASE FADF-RELATED-RELATED"/>
    <property type="match status" value="1"/>
</dbReference>
<protein>
    <submittedName>
        <fullName evidence="2">Fe-S oxidoreductase</fullName>
    </submittedName>
</protein>
<dbReference type="GO" id="GO:0016491">
    <property type="term" value="F:oxidoreductase activity"/>
    <property type="evidence" value="ECO:0007669"/>
    <property type="project" value="UniProtKB-ARBA"/>
</dbReference>
<feature type="domain" description="Cysteine-rich" evidence="1">
    <location>
        <begin position="105"/>
        <end position="176"/>
    </location>
</feature>
<dbReference type="Pfam" id="PF02754">
    <property type="entry name" value="CCG"/>
    <property type="match status" value="2"/>
</dbReference>
<dbReference type="EMBL" id="CP003273">
    <property type="protein sequence ID" value="AGL00348.1"/>
    <property type="molecule type" value="Genomic_DNA"/>
</dbReference>
<dbReference type="AlphaFoldDB" id="R4KAY9"/>
<evidence type="ECO:0000313" key="3">
    <source>
        <dbReference type="Proteomes" id="UP000013520"/>
    </source>
</evidence>
<gene>
    <name evidence="2" type="ORF">Desgi_0796</name>
</gene>
<dbReference type="KEGG" id="dgi:Desgi_0796"/>
<keyword evidence="3" id="KW-1185">Reference proteome</keyword>
<dbReference type="GO" id="GO:0005886">
    <property type="term" value="C:plasma membrane"/>
    <property type="evidence" value="ECO:0007669"/>
    <property type="project" value="TreeGrafter"/>
</dbReference>
<name>R4KAY9_9FIRM</name>
<organism evidence="2 3">
    <name type="scientific">Desulfoscipio gibsoniae DSM 7213</name>
    <dbReference type="NCBI Taxonomy" id="767817"/>
    <lineage>
        <taxon>Bacteria</taxon>
        <taxon>Bacillati</taxon>
        <taxon>Bacillota</taxon>
        <taxon>Clostridia</taxon>
        <taxon>Eubacteriales</taxon>
        <taxon>Desulfallaceae</taxon>
        <taxon>Desulfoscipio</taxon>
    </lineage>
</organism>
<dbReference type="InterPro" id="IPR051460">
    <property type="entry name" value="HdrC_iron-sulfur_subunit"/>
</dbReference>
<proteinExistence type="predicted"/>
<dbReference type="OrthoDB" id="5412852at2"/>
<dbReference type="Proteomes" id="UP000013520">
    <property type="component" value="Chromosome"/>
</dbReference>
<dbReference type="RefSeq" id="WP_006521000.1">
    <property type="nucleotide sequence ID" value="NC_021184.1"/>
</dbReference>